<dbReference type="SUPFAM" id="SSF89360">
    <property type="entry name" value="HesB-like domain"/>
    <property type="match status" value="1"/>
</dbReference>
<sequence length="120" mass="12495">MSSVVSTFDPSAALVSVTAKAEQHFAKKLFAAQAKLIRLSVKTSGCTGYAYVLDAVAESEAGDTLIKVSDLVTLAISADAAPLIRGTEIDLALEGVNRVIKYNNPNVVAECGCGESFSVN</sequence>
<protein>
    <submittedName>
        <fullName evidence="3">HesB/IscA family protein</fullName>
    </submittedName>
</protein>
<dbReference type="EMBL" id="JBHSCX010000002">
    <property type="protein sequence ID" value="MFC4361009.1"/>
    <property type="molecule type" value="Genomic_DNA"/>
</dbReference>
<dbReference type="InterPro" id="IPR050322">
    <property type="entry name" value="Fe-S_cluster_asmbl/transfer"/>
</dbReference>
<dbReference type="Proteomes" id="UP001595840">
    <property type="component" value="Unassembled WGS sequence"/>
</dbReference>
<dbReference type="InterPro" id="IPR000361">
    <property type="entry name" value="ATAP_core_dom"/>
</dbReference>
<dbReference type="PANTHER" id="PTHR10072">
    <property type="entry name" value="IRON-SULFUR CLUSTER ASSEMBLY PROTEIN"/>
    <property type="match status" value="1"/>
</dbReference>
<organism evidence="3 4">
    <name type="scientific">Simiduia curdlanivorans</name>
    <dbReference type="NCBI Taxonomy" id="1492769"/>
    <lineage>
        <taxon>Bacteria</taxon>
        <taxon>Pseudomonadati</taxon>
        <taxon>Pseudomonadota</taxon>
        <taxon>Gammaproteobacteria</taxon>
        <taxon>Cellvibrionales</taxon>
        <taxon>Cellvibrionaceae</taxon>
        <taxon>Simiduia</taxon>
    </lineage>
</organism>
<comment type="caution">
    <text evidence="3">The sequence shown here is derived from an EMBL/GenBank/DDBJ whole genome shotgun (WGS) entry which is preliminary data.</text>
</comment>
<evidence type="ECO:0000259" key="2">
    <source>
        <dbReference type="Pfam" id="PF01521"/>
    </source>
</evidence>
<evidence type="ECO:0000313" key="4">
    <source>
        <dbReference type="Proteomes" id="UP001595840"/>
    </source>
</evidence>
<accession>A0ABV8UZ85</accession>
<dbReference type="PANTHER" id="PTHR10072:SF41">
    <property type="entry name" value="IRON-SULFUR CLUSTER ASSEMBLY 1 HOMOLOG, MITOCHONDRIAL"/>
    <property type="match status" value="1"/>
</dbReference>
<dbReference type="RefSeq" id="WP_290262054.1">
    <property type="nucleotide sequence ID" value="NZ_JAUFQG010000004.1"/>
</dbReference>
<dbReference type="InterPro" id="IPR035903">
    <property type="entry name" value="HesB-like_dom_sf"/>
</dbReference>
<feature type="domain" description="Core" evidence="2">
    <location>
        <begin position="16"/>
        <end position="115"/>
    </location>
</feature>
<dbReference type="Pfam" id="PF01521">
    <property type="entry name" value="Fe-S_biosyn"/>
    <property type="match status" value="1"/>
</dbReference>
<dbReference type="Gene3D" id="2.60.300.12">
    <property type="entry name" value="HesB-like domain"/>
    <property type="match status" value="1"/>
</dbReference>
<reference evidence="4" key="1">
    <citation type="journal article" date="2019" name="Int. J. Syst. Evol. Microbiol.">
        <title>The Global Catalogue of Microorganisms (GCM) 10K type strain sequencing project: providing services to taxonomists for standard genome sequencing and annotation.</title>
        <authorList>
            <consortium name="The Broad Institute Genomics Platform"/>
            <consortium name="The Broad Institute Genome Sequencing Center for Infectious Disease"/>
            <person name="Wu L."/>
            <person name="Ma J."/>
        </authorList>
    </citation>
    <scope>NUCLEOTIDE SEQUENCE [LARGE SCALE GENOMIC DNA]</scope>
    <source>
        <strain evidence="4">CECT 8570</strain>
    </source>
</reference>
<name>A0ABV8UZ85_9GAMM</name>
<proteinExistence type="inferred from homology"/>
<evidence type="ECO:0000256" key="1">
    <source>
        <dbReference type="ARBA" id="ARBA00006718"/>
    </source>
</evidence>
<comment type="similarity">
    <text evidence="1">Belongs to the HesB/IscA family.</text>
</comment>
<dbReference type="NCBIfam" id="TIGR00049">
    <property type="entry name" value="iron-sulfur cluster assembly accessory protein"/>
    <property type="match status" value="1"/>
</dbReference>
<evidence type="ECO:0000313" key="3">
    <source>
        <dbReference type="EMBL" id="MFC4361009.1"/>
    </source>
</evidence>
<gene>
    <name evidence="3" type="ORF">ACFOX3_01780</name>
</gene>
<dbReference type="InterPro" id="IPR016092">
    <property type="entry name" value="ATAP"/>
</dbReference>
<keyword evidence="4" id="KW-1185">Reference proteome</keyword>